<dbReference type="Gene3D" id="3.40.50.150">
    <property type="entry name" value="Vaccinia Virus protein VP39"/>
    <property type="match status" value="1"/>
</dbReference>
<dbReference type="PANTHER" id="PTHR43591:SF102">
    <property type="entry name" value="S-ADENOSYL-L-METHIONINE-DEPENDENT METHYLTRANSFERASE"/>
    <property type="match status" value="1"/>
</dbReference>
<evidence type="ECO:0000256" key="2">
    <source>
        <dbReference type="SAM" id="MobiDB-lite"/>
    </source>
</evidence>
<dbReference type="CDD" id="cd02440">
    <property type="entry name" value="AdoMet_MTases"/>
    <property type="match status" value="1"/>
</dbReference>
<dbReference type="RefSeq" id="XP_066695891.1">
    <property type="nucleotide sequence ID" value="XM_066849195.1"/>
</dbReference>
<evidence type="ECO:0000256" key="1">
    <source>
        <dbReference type="ARBA" id="ARBA00038158"/>
    </source>
</evidence>
<organism evidence="3 4">
    <name type="scientific">Apiospora aurea</name>
    <dbReference type="NCBI Taxonomy" id="335848"/>
    <lineage>
        <taxon>Eukaryota</taxon>
        <taxon>Fungi</taxon>
        <taxon>Dikarya</taxon>
        <taxon>Ascomycota</taxon>
        <taxon>Pezizomycotina</taxon>
        <taxon>Sordariomycetes</taxon>
        <taxon>Xylariomycetidae</taxon>
        <taxon>Amphisphaeriales</taxon>
        <taxon>Apiosporaceae</taxon>
        <taxon>Apiospora</taxon>
    </lineage>
</organism>
<evidence type="ECO:0008006" key="5">
    <source>
        <dbReference type="Google" id="ProtNLM"/>
    </source>
</evidence>
<dbReference type="EMBL" id="JAQQWE010000008">
    <property type="protein sequence ID" value="KAK7943860.1"/>
    <property type="molecule type" value="Genomic_DNA"/>
</dbReference>
<comment type="caution">
    <text evidence="3">The sequence shown here is derived from an EMBL/GenBank/DDBJ whole genome shotgun (WGS) entry which is preliminary data.</text>
</comment>
<evidence type="ECO:0000313" key="4">
    <source>
        <dbReference type="Proteomes" id="UP001391051"/>
    </source>
</evidence>
<dbReference type="Proteomes" id="UP001391051">
    <property type="component" value="Unassembled WGS sequence"/>
</dbReference>
<feature type="compositionally biased region" description="Polar residues" evidence="2">
    <location>
        <begin position="182"/>
        <end position="191"/>
    </location>
</feature>
<dbReference type="InterPro" id="IPR029063">
    <property type="entry name" value="SAM-dependent_MTases_sf"/>
</dbReference>
<comment type="similarity">
    <text evidence="1">Belongs to the methyltransferase superfamily. LaeA methyltransferase family.</text>
</comment>
<proteinExistence type="inferred from homology"/>
<protein>
    <recommendedName>
        <fullName evidence="5">Methyltransferase</fullName>
    </recommendedName>
</protein>
<keyword evidence="4" id="KW-1185">Reference proteome</keyword>
<accession>A0ABR1Q1I5</accession>
<name>A0ABR1Q1I5_9PEZI</name>
<dbReference type="SUPFAM" id="SSF53335">
    <property type="entry name" value="S-adenosyl-L-methionine-dependent methyltransferases"/>
    <property type="match status" value="1"/>
</dbReference>
<feature type="compositionally biased region" description="Polar residues" evidence="2">
    <location>
        <begin position="135"/>
        <end position="144"/>
    </location>
</feature>
<gene>
    <name evidence="3" type="ORF">PG986_012973</name>
</gene>
<dbReference type="PANTHER" id="PTHR43591">
    <property type="entry name" value="METHYLTRANSFERASE"/>
    <property type="match status" value="1"/>
</dbReference>
<reference evidence="3 4" key="1">
    <citation type="submission" date="2023-01" db="EMBL/GenBank/DDBJ databases">
        <title>Analysis of 21 Apiospora genomes using comparative genomics revels a genus with tremendous synthesis potential of carbohydrate active enzymes and secondary metabolites.</title>
        <authorList>
            <person name="Sorensen T."/>
        </authorList>
    </citation>
    <scope>NUCLEOTIDE SEQUENCE [LARGE SCALE GENOMIC DNA]</scope>
    <source>
        <strain evidence="3 4">CBS 24483</strain>
    </source>
</reference>
<dbReference type="Pfam" id="PF13489">
    <property type="entry name" value="Methyltransf_23"/>
    <property type="match status" value="1"/>
</dbReference>
<dbReference type="GeneID" id="92082257"/>
<feature type="region of interest" description="Disordered" evidence="2">
    <location>
        <begin position="118"/>
        <end position="213"/>
    </location>
</feature>
<sequence length="521" mass="58568">MGPQQARHRGQQYDYANATNFLADNCDDRQLTSSSYPAEYPFEYGTNGMIGQQTQTMNGRLILPYPDGSSPVADDAMFGPQPSDISFDIATSNQSQWQSPPGPESYYPSPPQIFPVDNDYNLAYPVDPLTHQDRNSAATGTQQPGLLPLGSGASTSTYRPIAPAPPAPQIPQHHQHHAANVASVTPTGSNWQHQQQQQHHHHQPTNSSGIPHQIPVRLDISSFPNEVVVDEHGRTFQAYRKDGYYLPNDPQEQDRLDFQHEIYKTLTEGRLYLAPLHLQEPPRTVLDLGTGTGIWANEFAQQHPQAQVLGTDLTMIQPTHRPLPPNVSYIKEDAEEDEWSVPLGFDFIHARELYMSIKDHMKVLRNIYKHLAPGGWIEIQDVRASFHSYDGTSQGSALERHCQLFGEGLTRLGRDVTALDRYRTMIADVGFVESSIREHIIPVPCSDWPVGAANRHYRWAGLFQAVNILQVVNCVTNKVLRVAGVSEAENRRLAADVERELVSKRVHGYWPYHVIHAQKPW</sequence>
<evidence type="ECO:0000313" key="3">
    <source>
        <dbReference type="EMBL" id="KAK7943860.1"/>
    </source>
</evidence>